<name>A0A9N8D783_9STRA</name>
<dbReference type="EMBL" id="CAICTM010000005">
    <property type="protein sequence ID" value="CAB9496446.1"/>
    <property type="molecule type" value="Genomic_DNA"/>
</dbReference>
<evidence type="ECO:0000313" key="3">
    <source>
        <dbReference type="Proteomes" id="UP001153069"/>
    </source>
</evidence>
<keyword evidence="3" id="KW-1185">Reference proteome</keyword>
<evidence type="ECO:0000256" key="1">
    <source>
        <dbReference type="SAM" id="MobiDB-lite"/>
    </source>
</evidence>
<evidence type="ECO:0000313" key="2">
    <source>
        <dbReference type="EMBL" id="CAB9496446.1"/>
    </source>
</evidence>
<organism evidence="2 3">
    <name type="scientific">Seminavis robusta</name>
    <dbReference type="NCBI Taxonomy" id="568900"/>
    <lineage>
        <taxon>Eukaryota</taxon>
        <taxon>Sar</taxon>
        <taxon>Stramenopiles</taxon>
        <taxon>Ochrophyta</taxon>
        <taxon>Bacillariophyta</taxon>
        <taxon>Bacillariophyceae</taxon>
        <taxon>Bacillariophycidae</taxon>
        <taxon>Naviculales</taxon>
        <taxon>Naviculaceae</taxon>
        <taxon>Seminavis</taxon>
    </lineage>
</organism>
<comment type="caution">
    <text evidence="2">The sequence shown here is derived from an EMBL/GenBank/DDBJ whole genome shotgun (WGS) entry which is preliminary data.</text>
</comment>
<dbReference type="AlphaFoldDB" id="A0A9N8D783"/>
<feature type="compositionally biased region" description="Low complexity" evidence="1">
    <location>
        <begin position="363"/>
        <end position="390"/>
    </location>
</feature>
<accession>A0A9N8D783</accession>
<feature type="compositionally biased region" description="Low complexity" evidence="1">
    <location>
        <begin position="272"/>
        <end position="286"/>
    </location>
</feature>
<proteinExistence type="predicted"/>
<feature type="region of interest" description="Disordered" evidence="1">
    <location>
        <begin position="259"/>
        <end position="286"/>
    </location>
</feature>
<dbReference type="Proteomes" id="UP001153069">
    <property type="component" value="Unassembled WGS sequence"/>
</dbReference>
<reference evidence="2" key="1">
    <citation type="submission" date="2020-06" db="EMBL/GenBank/DDBJ databases">
        <authorList>
            <consortium name="Plant Systems Biology data submission"/>
        </authorList>
    </citation>
    <scope>NUCLEOTIDE SEQUENCE</scope>
    <source>
        <strain evidence="2">D6</strain>
    </source>
</reference>
<sequence>MAATPDPLQSFKYNTLTPIVGQPTRNSIKILEKENRDNAHNIYSTRGTGGEGHLRLCYTTLAEYNARDIMLGRHWVDPVHPGPRADIPPGATAAQIAQRISAYKFDLKEFETFKQTELALLHHAMEAIEEVYYADMEDPDDGYSQVSYIDFIVYLREEHGELSDDDLTKNMQRMNVPWSPSEPIHKLFTQINKARAFARNNDPISEAAAIRSAAINLEKTGVFRLALQEWRRRPAAERDWSTFQRHFKAANKERIRDPITTQDGGFHDQHRANNANQKPNNNTKNPYHVRDMDGNTMAYCWTHGVQWDLSHTSLTCRNRHHDHNEKATQFNMLGGRCNVKRKPGEAAIFKFQPNNDKNKGRNNRNANSATNDDNATIGTNTTAGETTNTGMSTLTP</sequence>
<protein>
    <submittedName>
        <fullName evidence="2">Uncharacterized protein</fullName>
    </submittedName>
</protein>
<gene>
    <name evidence="2" type="ORF">SEMRO_5_G004200.1</name>
</gene>
<feature type="region of interest" description="Disordered" evidence="1">
    <location>
        <begin position="351"/>
        <end position="396"/>
    </location>
</feature>